<evidence type="ECO:0000313" key="1">
    <source>
        <dbReference type="EMBL" id="KAJ8664617.1"/>
    </source>
</evidence>
<comment type="caution">
    <text evidence="1">The sequence shown here is derived from an EMBL/GenBank/DDBJ whole genome shotgun (WGS) entry which is preliminary data.</text>
</comment>
<evidence type="ECO:0000313" key="2">
    <source>
        <dbReference type="Proteomes" id="UP001239111"/>
    </source>
</evidence>
<keyword evidence="2" id="KW-1185">Reference proteome</keyword>
<dbReference type="EMBL" id="CM056744">
    <property type="protein sequence ID" value="KAJ8664617.1"/>
    <property type="molecule type" value="Genomic_DNA"/>
</dbReference>
<sequence length="333" mass="38174">MCCDKKRHFHICLRALIIGIREAGSIENLRNELTKVDKISDPCFRGFRDNGVFKSNTFKSLYTLKSGGTSKTLLEPMALSAFLILISLAKNTQIFGEDFDLKQVRDLIENEDTLFVGSLLVKLREMKRMNAHSYTYYNNECGKLADPFECQKILCCATGTCIAPLTSTINHSCFPNVAKCFTVDQKIIVYAVRPIKKNYQLFDNYYSAFYDMPKVSRQKRMKAYDFICDCVACSDDWPPMLRVTSEMKKLYGSIPMEKMESNFYKDCEKIFLSLACAKENFDQKTLDKLCKTMSKVMKQLRQPCYTTCLLMSAIPQVFSSIYGLRPQSFGDCI</sequence>
<gene>
    <name evidence="1" type="ORF">QAD02_006279</name>
</gene>
<accession>A0ACC2N2R7</accession>
<dbReference type="Proteomes" id="UP001239111">
    <property type="component" value="Chromosome 4"/>
</dbReference>
<protein>
    <submittedName>
        <fullName evidence="1">Uncharacterized protein</fullName>
    </submittedName>
</protein>
<proteinExistence type="predicted"/>
<reference evidence="1" key="1">
    <citation type="submission" date="2023-04" db="EMBL/GenBank/DDBJ databases">
        <title>A chromosome-level genome assembly of the parasitoid wasp Eretmocerus hayati.</title>
        <authorList>
            <person name="Zhong Y."/>
            <person name="Liu S."/>
            <person name="Liu Y."/>
        </authorList>
    </citation>
    <scope>NUCLEOTIDE SEQUENCE</scope>
    <source>
        <strain evidence="1">ZJU_SS_LIU_2023</strain>
    </source>
</reference>
<name>A0ACC2N2R7_9HYME</name>
<organism evidence="1 2">
    <name type="scientific">Eretmocerus hayati</name>
    <dbReference type="NCBI Taxonomy" id="131215"/>
    <lineage>
        <taxon>Eukaryota</taxon>
        <taxon>Metazoa</taxon>
        <taxon>Ecdysozoa</taxon>
        <taxon>Arthropoda</taxon>
        <taxon>Hexapoda</taxon>
        <taxon>Insecta</taxon>
        <taxon>Pterygota</taxon>
        <taxon>Neoptera</taxon>
        <taxon>Endopterygota</taxon>
        <taxon>Hymenoptera</taxon>
        <taxon>Apocrita</taxon>
        <taxon>Proctotrupomorpha</taxon>
        <taxon>Chalcidoidea</taxon>
        <taxon>Aphelinidae</taxon>
        <taxon>Aphelininae</taxon>
        <taxon>Eretmocerus</taxon>
    </lineage>
</organism>